<keyword evidence="1" id="KW-1133">Transmembrane helix</keyword>
<keyword evidence="1" id="KW-0812">Transmembrane</keyword>
<keyword evidence="1" id="KW-0472">Membrane</keyword>
<proteinExistence type="predicted"/>
<evidence type="ECO:0000256" key="1">
    <source>
        <dbReference type="SAM" id="Phobius"/>
    </source>
</evidence>
<accession>A0A381NNS8</accession>
<name>A0A381NNS8_9ZZZZ</name>
<feature type="transmembrane region" description="Helical" evidence="1">
    <location>
        <begin position="6"/>
        <end position="28"/>
    </location>
</feature>
<evidence type="ECO:0000313" key="2">
    <source>
        <dbReference type="EMBL" id="SUZ55774.1"/>
    </source>
</evidence>
<dbReference type="EMBL" id="UINC01000460">
    <property type="protein sequence ID" value="SUZ55774.1"/>
    <property type="molecule type" value="Genomic_DNA"/>
</dbReference>
<reference evidence="2" key="1">
    <citation type="submission" date="2018-05" db="EMBL/GenBank/DDBJ databases">
        <authorList>
            <person name="Lanie J.A."/>
            <person name="Ng W.-L."/>
            <person name="Kazmierczak K.M."/>
            <person name="Andrzejewski T.M."/>
            <person name="Davidsen T.M."/>
            <person name="Wayne K.J."/>
            <person name="Tettelin H."/>
            <person name="Glass J.I."/>
            <person name="Rusch D."/>
            <person name="Podicherti R."/>
            <person name="Tsui H.-C.T."/>
            <person name="Winkler M.E."/>
        </authorList>
    </citation>
    <scope>NUCLEOTIDE SEQUENCE</scope>
</reference>
<protein>
    <submittedName>
        <fullName evidence="2">Uncharacterized protein</fullName>
    </submittedName>
</protein>
<sequence length="50" mass="5750">MGAFGLRITTLQLSTLNLSVIVVAILFARYSIKLYFLWQNILVISSYIRE</sequence>
<gene>
    <name evidence="2" type="ORF">METZ01_LOCUS8628</name>
</gene>
<organism evidence="2">
    <name type="scientific">marine metagenome</name>
    <dbReference type="NCBI Taxonomy" id="408172"/>
    <lineage>
        <taxon>unclassified sequences</taxon>
        <taxon>metagenomes</taxon>
        <taxon>ecological metagenomes</taxon>
    </lineage>
</organism>
<dbReference type="AlphaFoldDB" id="A0A381NNS8"/>